<accession>A0A0E9LVH2</accession>
<evidence type="ECO:0000256" key="3">
    <source>
        <dbReference type="ARBA" id="ARBA00008343"/>
    </source>
</evidence>
<keyword evidence="8 14" id="KW-0227">DNA damage</keyword>
<dbReference type="NCBIfam" id="TIGR01084">
    <property type="entry name" value="mutY"/>
    <property type="match status" value="1"/>
</dbReference>
<organism evidence="16 17">
    <name type="scientific">Geofilum rubicundum JCM 15548</name>
    <dbReference type="NCBI Taxonomy" id="1236989"/>
    <lineage>
        <taxon>Bacteria</taxon>
        <taxon>Pseudomonadati</taxon>
        <taxon>Bacteroidota</taxon>
        <taxon>Bacteroidia</taxon>
        <taxon>Marinilabiliales</taxon>
        <taxon>Marinilabiliaceae</taxon>
        <taxon>Geofilum</taxon>
    </lineage>
</organism>
<evidence type="ECO:0000256" key="11">
    <source>
        <dbReference type="ARBA" id="ARBA00023014"/>
    </source>
</evidence>
<dbReference type="InterPro" id="IPR029119">
    <property type="entry name" value="MutY_C"/>
</dbReference>
<keyword evidence="17" id="KW-1185">Reference proteome</keyword>
<dbReference type="GO" id="GO:0046872">
    <property type="term" value="F:metal ion binding"/>
    <property type="evidence" value="ECO:0007669"/>
    <property type="project" value="UniProtKB-UniRule"/>
</dbReference>
<reference evidence="16 17" key="1">
    <citation type="journal article" date="2015" name="Microbes Environ.">
        <title>Distribution and evolution of nitrogen fixation genes in the phylum bacteroidetes.</title>
        <authorList>
            <person name="Inoue J."/>
            <person name="Oshima K."/>
            <person name="Suda W."/>
            <person name="Sakamoto M."/>
            <person name="Iino T."/>
            <person name="Noda S."/>
            <person name="Hongoh Y."/>
            <person name="Hattori M."/>
            <person name="Ohkuma M."/>
        </authorList>
    </citation>
    <scope>NUCLEOTIDE SEQUENCE [LARGE SCALE GENOMIC DNA]</scope>
    <source>
        <strain evidence="16">JCM 15548</strain>
    </source>
</reference>
<dbReference type="EMBL" id="BAZW01000006">
    <property type="protein sequence ID" value="GAO29116.1"/>
    <property type="molecule type" value="Genomic_DNA"/>
</dbReference>
<evidence type="ECO:0000256" key="1">
    <source>
        <dbReference type="ARBA" id="ARBA00000843"/>
    </source>
</evidence>
<dbReference type="InterPro" id="IPR023170">
    <property type="entry name" value="HhH_base_excis_C"/>
</dbReference>
<sequence length="356" mass="40800">MDNFLKMTSFTTNILTWYQSNQRDLPWRAEKDPYLVWISEIILQQTQVKQGLPYYLRFTKAFPDVYALARASEQEVLKLWQGLGYYSRARNLHAAARDVVERLKGQMPETKKDLLLLKGIGPYTAAAIASISFNEPVAVVDGNVYRLLSRYFASSLPIDSTEGRKHFDALAHQLLSKSRPADFNQAMMDMGAMICTPAQPKCNDCPVAAECQARLLSQQALFPVKSKTTRKRNRYFNYLIAENKGQLFMSQRQKKDIWKGLYEFPLIESEKELTRAEICQMVDSVSQASMTTSLMSETKHLLTHQNIFIRFYKIQQDLHLNGPINRAFDGARLLAKSELIHLPVPKPIETALKRIL</sequence>
<evidence type="ECO:0000256" key="5">
    <source>
        <dbReference type="ARBA" id="ARBA00022023"/>
    </source>
</evidence>
<evidence type="ECO:0000256" key="14">
    <source>
        <dbReference type="RuleBase" id="RU365096"/>
    </source>
</evidence>
<feature type="domain" description="HhH-GPD" evidence="15">
    <location>
        <begin position="42"/>
        <end position="193"/>
    </location>
</feature>
<keyword evidence="7" id="KW-0479">Metal-binding</keyword>
<dbReference type="InterPro" id="IPR003265">
    <property type="entry name" value="HhH-GPD_domain"/>
</dbReference>
<dbReference type="PANTHER" id="PTHR42944">
    <property type="entry name" value="ADENINE DNA GLYCOSYLASE"/>
    <property type="match status" value="1"/>
</dbReference>
<dbReference type="PANTHER" id="PTHR42944:SF1">
    <property type="entry name" value="ADENINE DNA GLYCOSYLASE"/>
    <property type="match status" value="1"/>
</dbReference>
<comment type="caution">
    <text evidence="16">The sequence shown here is derived from an EMBL/GenBank/DDBJ whole genome shotgun (WGS) entry which is preliminary data.</text>
</comment>
<dbReference type="GO" id="GO:0000701">
    <property type="term" value="F:purine-specific mismatch base pair DNA N-glycosylase activity"/>
    <property type="evidence" value="ECO:0007669"/>
    <property type="project" value="UniProtKB-EC"/>
</dbReference>
<evidence type="ECO:0000256" key="4">
    <source>
        <dbReference type="ARBA" id="ARBA00012045"/>
    </source>
</evidence>
<dbReference type="GO" id="GO:0006284">
    <property type="term" value="P:base-excision repair"/>
    <property type="evidence" value="ECO:0007669"/>
    <property type="project" value="UniProtKB-UniRule"/>
</dbReference>
<dbReference type="InterPro" id="IPR011257">
    <property type="entry name" value="DNA_glycosylase"/>
</dbReference>
<evidence type="ECO:0000256" key="7">
    <source>
        <dbReference type="ARBA" id="ARBA00022723"/>
    </source>
</evidence>
<name>A0A0E9LVH2_9BACT</name>
<dbReference type="STRING" id="1236989.JCM15548_11273"/>
<evidence type="ECO:0000256" key="2">
    <source>
        <dbReference type="ARBA" id="ARBA00002933"/>
    </source>
</evidence>
<dbReference type="GO" id="GO:0032357">
    <property type="term" value="F:oxidized purine DNA binding"/>
    <property type="evidence" value="ECO:0007669"/>
    <property type="project" value="TreeGrafter"/>
</dbReference>
<evidence type="ECO:0000256" key="12">
    <source>
        <dbReference type="ARBA" id="ARBA00023204"/>
    </source>
</evidence>
<dbReference type="Pfam" id="PF00633">
    <property type="entry name" value="HHH"/>
    <property type="match status" value="1"/>
</dbReference>
<evidence type="ECO:0000256" key="13">
    <source>
        <dbReference type="ARBA" id="ARBA00023295"/>
    </source>
</evidence>
<dbReference type="Gene3D" id="1.10.340.30">
    <property type="entry name" value="Hypothetical protein, domain 2"/>
    <property type="match status" value="1"/>
</dbReference>
<comment type="function">
    <text evidence="2">Adenine glycosylase active on G-A mispairs. MutY also corrects error-prone DNA synthesis past GO lesions which are due to the oxidatively damaged form of guanine: 7,8-dihydro-8-oxoguanine (8-oxo-dGTP).</text>
</comment>
<dbReference type="Pfam" id="PF00730">
    <property type="entry name" value="HhH-GPD"/>
    <property type="match status" value="1"/>
</dbReference>
<dbReference type="Gene3D" id="3.90.79.10">
    <property type="entry name" value="Nucleoside Triphosphate Pyrophosphohydrolase"/>
    <property type="match status" value="1"/>
</dbReference>
<dbReference type="SUPFAM" id="SSF55811">
    <property type="entry name" value="Nudix"/>
    <property type="match status" value="1"/>
</dbReference>
<keyword evidence="12" id="KW-0234">DNA repair</keyword>
<dbReference type="InterPro" id="IPR005760">
    <property type="entry name" value="A/G_AdeGlyc_MutY"/>
</dbReference>
<dbReference type="InterPro" id="IPR000445">
    <property type="entry name" value="HhH_motif"/>
</dbReference>
<dbReference type="GO" id="GO:0006298">
    <property type="term" value="P:mismatch repair"/>
    <property type="evidence" value="ECO:0007669"/>
    <property type="project" value="TreeGrafter"/>
</dbReference>
<keyword evidence="6" id="KW-0004">4Fe-4S</keyword>
<gene>
    <name evidence="16" type="ORF">JCM15548_11273</name>
</gene>
<dbReference type="GO" id="GO:0051539">
    <property type="term" value="F:4 iron, 4 sulfur cluster binding"/>
    <property type="evidence" value="ECO:0007669"/>
    <property type="project" value="UniProtKB-UniRule"/>
</dbReference>
<protein>
    <recommendedName>
        <fullName evidence="5 14">Adenine DNA glycosylase</fullName>
        <ecNumber evidence="4 14">3.2.2.31</ecNumber>
    </recommendedName>
</protein>
<dbReference type="GO" id="GO:0034039">
    <property type="term" value="F:8-oxo-7,8-dihydroguanine DNA N-glycosylase activity"/>
    <property type="evidence" value="ECO:0007669"/>
    <property type="project" value="TreeGrafter"/>
</dbReference>
<evidence type="ECO:0000313" key="16">
    <source>
        <dbReference type="EMBL" id="GAO29116.1"/>
    </source>
</evidence>
<evidence type="ECO:0000256" key="8">
    <source>
        <dbReference type="ARBA" id="ARBA00022763"/>
    </source>
</evidence>
<dbReference type="CDD" id="cd00056">
    <property type="entry name" value="ENDO3c"/>
    <property type="match status" value="1"/>
</dbReference>
<dbReference type="SMART" id="SM00478">
    <property type="entry name" value="ENDO3c"/>
    <property type="match status" value="1"/>
</dbReference>
<dbReference type="InterPro" id="IPR044298">
    <property type="entry name" value="MIG/MutY"/>
</dbReference>
<keyword evidence="13 14" id="KW-0326">Glycosidase</keyword>
<comment type="similarity">
    <text evidence="3 14">Belongs to the Nth/MutY family.</text>
</comment>
<evidence type="ECO:0000256" key="9">
    <source>
        <dbReference type="ARBA" id="ARBA00022801"/>
    </source>
</evidence>
<keyword evidence="10 14" id="KW-0408">Iron</keyword>
<evidence type="ECO:0000259" key="15">
    <source>
        <dbReference type="SMART" id="SM00478"/>
    </source>
</evidence>
<comment type="catalytic activity">
    <reaction evidence="1 14">
        <text>Hydrolyzes free adenine bases from 7,8-dihydro-8-oxoguanine:adenine mismatched double-stranded DNA, leaving an apurinic site.</text>
        <dbReference type="EC" id="3.2.2.31"/>
    </reaction>
</comment>
<dbReference type="GO" id="GO:0035485">
    <property type="term" value="F:adenine/guanine mispair binding"/>
    <property type="evidence" value="ECO:0007669"/>
    <property type="project" value="TreeGrafter"/>
</dbReference>
<dbReference type="SUPFAM" id="SSF48150">
    <property type="entry name" value="DNA-glycosylase"/>
    <property type="match status" value="1"/>
</dbReference>
<dbReference type="AlphaFoldDB" id="A0A0E9LVH2"/>
<dbReference type="EC" id="3.2.2.31" evidence="4 14"/>
<dbReference type="FunFam" id="1.10.340.30:FF:000002">
    <property type="entry name" value="Adenine DNA glycosylase"/>
    <property type="match status" value="1"/>
</dbReference>
<keyword evidence="11" id="KW-0411">Iron-sulfur</keyword>
<keyword evidence="9" id="KW-0378">Hydrolase</keyword>
<evidence type="ECO:0000256" key="10">
    <source>
        <dbReference type="ARBA" id="ARBA00023004"/>
    </source>
</evidence>
<proteinExistence type="inferred from homology"/>
<evidence type="ECO:0000313" key="17">
    <source>
        <dbReference type="Proteomes" id="UP000032900"/>
    </source>
</evidence>
<dbReference type="Gene3D" id="1.10.1670.10">
    <property type="entry name" value="Helix-hairpin-Helix base-excision DNA repair enzymes (C-terminal)"/>
    <property type="match status" value="1"/>
</dbReference>
<dbReference type="Proteomes" id="UP000032900">
    <property type="component" value="Unassembled WGS sequence"/>
</dbReference>
<evidence type="ECO:0000256" key="6">
    <source>
        <dbReference type="ARBA" id="ARBA00022485"/>
    </source>
</evidence>
<comment type="cofactor">
    <cofactor evidence="14">
        <name>[4Fe-4S] cluster</name>
        <dbReference type="ChEBI" id="CHEBI:49883"/>
    </cofactor>
    <text evidence="14">Binds 1 [4Fe-4S] cluster.</text>
</comment>
<dbReference type="Pfam" id="PF14815">
    <property type="entry name" value="NUDIX_4"/>
    <property type="match status" value="1"/>
</dbReference>
<dbReference type="CDD" id="cd03431">
    <property type="entry name" value="NUDIX_DNA_Glycosylase_C-MutY"/>
    <property type="match status" value="1"/>
</dbReference>
<dbReference type="InterPro" id="IPR015797">
    <property type="entry name" value="NUDIX_hydrolase-like_dom_sf"/>
</dbReference>